<organism evidence="1 2">
    <name type="scientific">Avena sativa</name>
    <name type="common">Oat</name>
    <dbReference type="NCBI Taxonomy" id="4498"/>
    <lineage>
        <taxon>Eukaryota</taxon>
        <taxon>Viridiplantae</taxon>
        <taxon>Streptophyta</taxon>
        <taxon>Embryophyta</taxon>
        <taxon>Tracheophyta</taxon>
        <taxon>Spermatophyta</taxon>
        <taxon>Magnoliopsida</taxon>
        <taxon>Liliopsida</taxon>
        <taxon>Poales</taxon>
        <taxon>Poaceae</taxon>
        <taxon>BOP clade</taxon>
        <taxon>Pooideae</taxon>
        <taxon>Poodae</taxon>
        <taxon>Poeae</taxon>
        <taxon>Poeae Chloroplast Group 1 (Aveneae type)</taxon>
        <taxon>Aveninae</taxon>
        <taxon>Avena</taxon>
    </lineage>
</organism>
<accession>A0ACD5UXA8</accession>
<reference evidence="1" key="2">
    <citation type="submission" date="2025-09" db="UniProtKB">
        <authorList>
            <consortium name="EnsemblPlants"/>
        </authorList>
    </citation>
    <scope>IDENTIFICATION</scope>
</reference>
<evidence type="ECO:0000313" key="2">
    <source>
        <dbReference type="Proteomes" id="UP001732700"/>
    </source>
</evidence>
<proteinExistence type="predicted"/>
<dbReference type="EnsemblPlants" id="AVESA.00010b.r2.2CG0325600.4">
    <property type="protein sequence ID" value="AVESA.00010b.r2.2CG0325600.4.CDS"/>
    <property type="gene ID" value="AVESA.00010b.r2.2CG0325600"/>
</dbReference>
<name>A0ACD5UXA8_AVESA</name>
<dbReference type="Proteomes" id="UP001732700">
    <property type="component" value="Chromosome 2C"/>
</dbReference>
<keyword evidence="2" id="KW-1185">Reference proteome</keyword>
<reference evidence="1" key="1">
    <citation type="submission" date="2021-05" db="EMBL/GenBank/DDBJ databases">
        <authorList>
            <person name="Scholz U."/>
            <person name="Mascher M."/>
            <person name="Fiebig A."/>
        </authorList>
    </citation>
    <scope>NUCLEOTIDE SEQUENCE [LARGE SCALE GENOMIC DNA]</scope>
</reference>
<protein>
    <submittedName>
        <fullName evidence="1">Uncharacterized protein</fullName>
    </submittedName>
</protein>
<evidence type="ECO:0000313" key="1">
    <source>
        <dbReference type="EnsemblPlants" id="AVESA.00010b.r2.2CG0325600.4.CDS"/>
    </source>
</evidence>
<sequence length="332" mass="37237">MGNGAAYRMAGEQQEDGAMVFRPRTPAYSPVRSVIALALWLGAIHMNLLLLSASAFFFSIRSAALVVGMQLFLMLAPVKGTNTWGRAVARFICKHAVGYFPITLHIEDYHAFDPKTAYVFGYEPHCAVPLGMWALADPMGFMPLPKMKLLANSASFYTPFMKQIWTWLGMVPVSRENMCYYLGAGYSCTLVPGGLREMLYMDHEHQSEVASIRSRKGFVRIAVQTGSPLVPVFCFGQGHAYNWWRPGSKSLVKLLRAIKAPPAVFWGKFGTPIPFRSPIHVFVGRPIDVTKNDQPTMDEINNVHEQFVMALQELFNKHKKRAGYANLQLRVI</sequence>